<dbReference type="InParanoid" id="K1RPD6"/>
<keyword evidence="4" id="KW-0479">Metal-binding</keyword>
<dbReference type="PANTHER" id="PTHR45713">
    <property type="entry name" value="FTP DOMAIN-CONTAINING PROTEIN"/>
    <property type="match status" value="1"/>
</dbReference>
<dbReference type="GO" id="GO:0010185">
    <property type="term" value="P:regulation of cellular defense response"/>
    <property type="evidence" value="ECO:0007669"/>
    <property type="project" value="UniProtKB-ARBA"/>
</dbReference>
<evidence type="ECO:0000256" key="5">
    <source>
        <dbReference type="ARBA" id="ARBA00022734"/>
    </source>
</evidence>
<evidence type="ECO:0000256" key="6">
    <source>
        <dbReference type="ARBA" id="ARBA00022837"/>
    </source>
</evidence>
<evidence type="ECO:0000259" key="9">
    <source>
        <dbReference type="SMART" id="SM00607"/>
    </source>
</evidence>
<dbReference type="PANTHER" id="PTHR45713:SF6">
    <property type="entry name" value="F5_8 TYPE C DOMAIN-CONTAINING PROTEIN"/>
    <property type="match status" value="1"/>
</dbReference>
<dbReference type="HOGENOM" id="CLU_072164_3_0_1"/>
<dbReference type="Gene3D" id="2.60.120.260">
    <property type="entry name" value="Galactose-binding domain-like"/>
    <property type="match status" value="1"/>
</dbReference>
<name>K1RPD6_MAGGI</name>
<organism evidence="10">
    <name type="scientific">Magallana gigas</name>
    <name type="common">Pacific oyster</name>
    <name type="synonym">Crassostrea gigas</name>
    <dbReference type="NCBI Taxonomy" id="29159"/>
    <lineage>
        <taxon>Eukaryota</taxon>
        <taxon>Metazoa</taxon>
        <taxon>Spiralia</taxon>
        <taxon>Lophotrochozoa</taxon>
        <taxon>Mollusca</taxon>
        <taxon>Bivalvia</taxon>
        <taxon>Autobranchia</taxon>
        <taxon>Pteriomorphia</taxon>
        <taxon>Ostreida</taxon>
        <taxon>Ostreoidea</taxon>
        <taxon>Ostreidae</taxon>
        <taxon>Magallana</taxon>
    </lineage>
</organism>
<dbReference type="InterPro" id="IPR008979">
    <property type="entry name" value="Galactose-bd-like_sf"/>
</dbReference>
<evidence type="ECO:0000256" key="7">
    <source>
        <dbReference type="ARBA" id="ARBA00023157"/>
    </source>
</evidence>
<feature type="compositionally biased region" description="Basic and acidic residues" evidence="8">
    <location>
        <begin position="26"/>
        <end position="39"/>
    </location>
</feature>
<proteinExistence type="inferred from homology"/>
<sequence length="190" mass="20893">MEKVLCLMTEKDGVVAVDAWSCPQVSKEHEDEKSRKKPEPNIALKKPAKQSTTYSWAGESSPASLAVDGNNGTDFVVDKCSCTKGGDTNPWWLVDLQAVYHIDYVRIFNRGMDKWGADVANRLRDVTVTVGMTESDVSTPCGVFAGPGTLSQVVDIYCPNTLPMGRFVKISKTTDFLTLCEVEVFGYPDQ</sequence>
<feature type="region of interest" description="Disordered" evidence="8">
    <location>
        <begin position="26"/>
        <end position="56"/>
    </location>
</feature>
<keyword evidence="5" id="KW-0430">Lectin</keyword>
<comment type="function">
    <text evidence="1">Acts as a defensive agent. Recognizes blood group fucosylated oligosaccharides including A, B, H and Lewis B-type antigens. Does not recognize Lewis A antigen and has low affinity for monovalent haptens.</text>
</comment>
<dbReference type="AlphaFoldDB" id="K1RPD6"/>
<evidence type="ECO:0000256" key="3">
    <source>
        <dbReference type="ARBA" id="ARBA00011233"/>
    </source>
</evidence>
<protein>
    <submittedName>
        <fullName evidence="10">Fucolectin-1</fullName>
    </submittedName>
</protein>
<dbReference type="InterPro" id="IPR051941">
    <property type="entry name" value="BG_Antigen-Binding_Lectin"/>
</dbReference>
<comment type="similarity">
    <text evidence="2">Belongs to the fucolectin family.</text>
</comment>
<dbReference type="GO" id="GO:0046872">
    <property type="term" value="F:metal ion binding"/>
    <property type="evidence" value="ECO:0007669"/>
    <property type="project" value="UniProtKB-KW"/>
</dbReference>
<dbReference type="Pfam" id="PF22633">
    <property type="entry name" value="F5_F8_type_C_2"/>
    <property type="match status" value="1"/>
</dbReference>
<dbReference type="GO" id="GO:0042806">
    <property type="term" value="F:fucose binding"/>
    <property type="evidence" value="ECO:0007669"/>
    <property type="project" value="UniProtKB-ARBA"/>
</dbReference>
<evidence type="ECO:0000256" key="1">
    <source>
        <dbReference type="ARBA" id="ARBA00002219"/>
    </source>
</evidence>
<dbReference type="GO" id="GO:0001868">
    <property type="term" value="P:regulation of complement activation, lectin pathway"/>
    <property type="evidence" value="ECO:0007669"/>
    <property type="project" value="UniProtKB-ARBA"/>
</dbReference>
<evidence type="ECO:0000256" key="8">
    <source>
        <dbReference type="SAM" id="MobiDB-lite"/>
    </source>
</evidence>
<dbReference type="SMART" id="SM00607">
    <property type="entry name" value="FTP"/>
    <property type="match status" value="1"/>
</dbReference>
<gene>
    <name evidence="10" type="ORF">CGI_10007747</name>
</gene>
<dbReference type="EMBL" id="JH816656">
    <property type="protein sequence ID" value="EKC36276.1"/>
    <property type="molecule type" value="Genomic_DNA"/>
</dbReference>
<evidence type="ECO:0000256" key="2">
    <source>
        <dbReference type="ARBA" id="ARBA00010147"/>
    </source>
</evidence>
<accession>K1RPD6</accession>
<comment type="subunit">
    <text evidence="3">Homotrimer.</text>
</comment>
<reference evidence="10" key="1">
    <citation type="journal article" date="2012" name="Nature">
        <title>The oyster genome reveals stress adaptation and complexity of shell formation.</title>
        <authorList>
            <person name="Zhang G."/>
            <person name="Fang X."/>
            <person name="Guo X."/>
            <person name="Li L."/>
            <person name="Luo R."/>
            <person name="Xu F."/>
            <person name="Yang P."/>
            <person name="Zhang L."/>
            <person name="Wang X."/>
            <person name="Qi H."/>
            <person name="Xiong Z."/>
            <person name="Que H."/>
            <person name="Xie Y."/>
            <person name="Holland P.W."/>
            <person name="Paps J."/>
            <person name="Zhu Y."/>
            <person name="Wu F."/>
            <person name="Chen Y."/>
            <person name="Wang J."/>
            <person name="Peng C."/>
            <person name="Meng J."/>
            <person name="Yang L."/>
            <person name="Liu J."/>
            <person name="Wen B."/>
            <person name="Zhang N."/>
            <person name="Huang Z."/>
            <person name="Zhu Q."/>
            <person name="Feng Y."/>
            <person name="Mount A."/>
            <person name="Hedgecock D."/>
            <person name="Xu Z."/>
            <person name="Liu Y."/>
            <person name="Domazet-Loso T."/>
            <person name="Du Y."/>
            <person name="Sun X."/>
            <person name="Zhang S."/>
            <person name="Liu B."/>
            <person name="Cheng P."/>
            <person name="Jiang X."/>
            <person name="Li J."/>
            <person name="Fan D."/>
            <person name="Wang W."/>
            <person name="Fu W."/>
            <person name="Wang T."/>
            <person name="Wang B."/>
            <person name="Zhang J."/>
            <person name="Peng Z."/>
            <person name="Li Y."/>
            <person name="Li N."/>
            <person name="Wang J."/>
            <person name="Chen M."/>
            <person name="He Y."/>
            <person name="Tan F."/>
            <person name="Song X."/>
            <person name="Zheng Q."/>
            <person name="Huang R."/>
            <person name="Yang H."/>
            <person name="Du X."/>
            <person name="Chen L."/>
            <person name="Yang M."/>
            <person name="Gaffney P.M."/>
            <person name="Wang S."/>
            <person name="Luo L."/>
            <person name="She Z."/>
            <person name="Ming Y."/>
            <person name="Huang W."/>
            <person name="Zhang S."/>
            <person name="Huang B."/>
            <person name="Zhang Y."/>
            <person name="Qu T."/>
            <person name="Ni P."/>
            <person name="Miao G."/>
            <person name="Wang J."/>
            <person name="Wang Q."/>
            <person name="Steinberg C.E."/>
            <person name="Wang H."/>
            <person name="Li N."/>
            <person name="Qian L."/>
            <person name="Zhang G."/>
            <person name="Li Y."/>
            <person name="Yang H."/>
            <person name="Liu X."/>
            <person name="Wang J."/>
            <person name="Yin Y."/>
            <person name="Wang J."/>
        </authorList>
    </citation>
    <scope>NUCLEOTIDE SEQUENCE [LARGE SCALE GENOMIC DNA]</scope>
    <source>
        <strain evidence="10">05x7-T-G4-1.051#20</strain>
    </source>
</reference>
<dbReference type="InterPro" id="IPR006585">
    <property type="entry name" value="FTP1"/>
</dbReference>
<evidence type="ECO:0000256" key="4">
    <source>
        <dbReference type="ARBA" id="ARBA00022723"/>
    </source>
</evidence>
<keyword evidence="6" id="KW-0106">Calcium</keyword>
<keyword evidence="7" id="KW-1015">Disulfide bond</keyword>
<dbReference type="SUPFAM" id="SSF49785">
    <property type="entry name" value="Galactose-binding domain-like"/>
    <property type="match status" value="1"/>
</dbReference>
<feature type="domain" description="Fucolectin tachylectin-4 pentraxin-1" evidence="9">
    <location>
        <begin position="39"/>
        <end position="190"/>
    </location>
</feature>
<evidence type="ECO:0000313" key="10">
    <source>
        <dbReference type="EMBL" id="EKC36276.1"/>
    </source>
</evidence>